<reference evidence="2" key="2">
    <citation type="submission" date="2020-09" db="EMBL/GenBank/DDBJ databases">
        <authorList>
            <person name="Sun Q."/>
            <person name="Zhou Y."/>
        </authorList>
    </citation>
    <scope>NUCLEOTIDE SEQUENCE</scope>
    <source>
        <strain evidence="2">CGMCC 1.15447</strain>
    </source>
</reference>
<accession>A0A916S1U7</accession>
<evidence type="ECO:0008006" key="4">
    <source>
        <dbReference type="Google" id="ProtNLM"/>
    </source>
</evidence>
<proteinExistence type="predicted"/>
<dbReference type="SUPFAM" id="SSF49464">
    <property type="entry name" value="Carboxypeptidase regulatory domain-like"/>
    <property type="match status" value="1"/>
</dbReference>
<evidence type="ECO:0000313" key="3">
    <source>
        <dbReference type="Proteomes" id="UP000648801"/>
    </source>
</evidence>
<name>A0A916S1U7_9BACT</name>
<organism evidence="2 3">
    <name type="scientific">Edaphobacter acidisoli</name>
    <dbReference type="NCBI Taxonomy" id="2040573"/>
    <lineage>
        <taxon>Bacteria</taxon>
        <taxon>Pseudomonadati</taxon>
        <taxon>Acidobacteriota</taxon>
        <taxon>Terriglobia</taxon>
        <taxon>Terriglobales</taxon>
        <taxon>Acidobacteriaceae</taxon>
        <taxon>Edaphobacter</taxon>
    </lineage>
</organism>
<keyword evidence="3" id="KW-1185">Reference proteome</keyword>
<reference evidence="2" key="1">
    <citation type="journal article" date="2014" name="Int. J. Syst. Evol. Microbiol.">
        <title>Complete genome sequence of Corynebacterium casei LMG S-19264T (=DSM 44701T), isolated from a smear-ripened cheese.</title>
        <authorList>
            <consortium name="US DOE Joint Genome Institute (JGI-PGF)"/>
            <person name="Walter F."/>
            <person name="Albersmeier A."/>
            <person name="Kalinowski J."/>
            <person name="Ruckert C."/>
        </authorList>
    </citation>
    <scope>NUCLEOTIDE SEQUENCE</scope>
    <source>
        <strain evidence="2">CGMCC 1.15447</strain>
    </source>
</reference>
<evidence type="ECO:0000313" key="2">
    <source>
        <dbReference type="EMBL" id="GGA77815.1"/>
    </source>
</evidence>
<dbReference type="AlphaFoldDB" id="A0A916S1U7"/>
<dbReference type="Proteomes" id="UP000648801">
    <property type="component" value="Unassembled WGS sequence"/>
</dbReference>
<evidence type="ECO:0000256" key="1">
    <source>
        <dbReference type="SAM" id="SignalP"/>
    </source>
</evidence>
<feature type="chain" id="PRO_5037915559" description="Carboxypeptidase regulatory-like domain-containing protein" evidence="1">
    <location>
        <begin position="21"/>
        <end position="294"/>
    </location>
</feature>
<dbReference type="InterPro" id="IPR008969">
    <property type="entry name" value="CarboxyPept-like_regulatory"/>
</dbReference>
<feature type="signal peptide" evidence="1">
    <location>
        <begin position="1"/>
        <end position="20"/>
    </location>
</feature>
<protein>
    <recommendedName>
        <fullName evidence="4">Carboxypeptidase regulatory-like domain-containing protein</fullName>
    </recommendedName>
</protein>
<dbReference type="EMBL" id="BMJB01000003">
    <property type="protein sequence ID" value="GGA77815.1"/>
    <property type="molecule type" value="Genomic_DNA"/>
</dbReference>
<dbReference type="RefSeq" id="WP_188760477.1">
    <property type="nucleotide sequence ID" value="NZ_BMJB01000003.1"/>
</dbReference>
<dbReference type="Gene3D" id="2.60.40.1120">
    <property type="entry name" value="Carboxypeptidase-like, regulatory domain"/>
    <property type="match status" value="1"/>
</dbReference>
<sequence>MKLTGLCGAVTFLAVSVLQAQSGAKTHLTVVVMDPTGVAIPQADIQITRSSDTADPVMEADKNGRLVVDAIPGSYNLSVYSAGFVTSKQRIDVHGASQSFEVVLKIGGCTECVTVERKSQKPLPPIRLPALGGIPLTCSNQAFRYVNLGVPAFFRDRGAVRYGISLPPTRFSLDAGLIPLHVWLLNATDKDIVLGACSMFADWDVDVWNGPQRLLSKREQKDKQMWPSGPSCGVDASITVRAHSCSVVNELNLLDDYDLSESLYTVVERPKRDLNSSKPPSRADGLEFQVIGGR</sequence>
<gene>
    <name evidence="2" type="ORF">GCM10011507_31320</name>
</gene>
<keyword evidence="1" id="KW-0732">Signal</keyword>
<comment type="caution">
    <text evidence="2">The sequence shown here is derived from an EMBL/GenBank/DDBJ whole genome shotgun (WGS) entry which is preliminary data.</text>
</comment>